<sequence>MPVKYIDELQKLPESTLNNPDAMVQNMVGEQSGVRHLFTNDLHLRALRRQLTPNINLYISPILDEISNAAKDVMPQAEDWVEIDIADTILQINARTTSQVFVGSSWCRNPAWIKLAVETTLNTFQTVATLRMMPSFLQFLHPVLVWVMPCTYRLENNYRDARTLIIPVIEKLREERKNEKSEKGDEAPTLLSWMADYAENVKEGEPDNLAKRQIALGIGSTHTIKHSMCQIFYDFCAYSKHMKEIREEIEEVLIESGKWDRSTLDKLWKLDSFMLESQRMGPPQICTLPLPMSKLLVEQELTYSSNHTVTFHHRTRKPVTLSDGTRIPTNTQIGFPAAAALFDPEIISNPETFDPLRYYRSRLDASSGETKSQQFGVPSHTHMHFGYGKHSCPGRVFANYLEKIMVSVLLLKFDFRLVEGKERPKNVTLDEFMFFAPGVNLSCKRRSLKKGIPDFDA</sequence>
<dbReference type="GO" id="GO:0005506">
    <property type="term" value="F:iron ion binding"/>
    <property type="evidence" value="ECO:0007669"/>
    <property type="project" value="InterPro"/>
</dbReference>
<dbReference type="InterPro" id="IPR036396">
    <property type="entry name" value="Cyt_P450_sf"/>
</dbReference>
<dbReference type="Proteomes" id="UP000566819">
    <property type="component" value="Unassembled WGS sequence"/>
</dbReference>
<name>A0A8H4RWW2_9HELO</name>
<comment type="cofactor">
    <cofactor evidence="1">
        <name>heme</name>
        <dbReference type="ChEBI" id="CHEBI:30413"/>
    </cofactor>
</comment>
<evidence type="ECO:0000256" key="1">
    <source>
        <dbReference type="ARBA" id="ARBA00001971"/>
    </source>
</evidence>
<dbReference type="Pfam" id="PF00067">
    <property type="entry name" value="p450"/>
    <property type="match status" value="2"/>
</dbReference>
<gene>
    <name evidence="7" type="ORF">G7Y89_g1162</name>
</gene>
<accession>A0A8H4RWW2</accession>
<keyword evidence="5 6" id="KW-0408">Iron</keyword>
<dbReference type="OrthoDB" id="1844152at2759"/>
<evidence type="ECO:0000256" key="3">
    <source>
        <dbReference type="ARBA" id="ARBA00022723"/>
    </source>
</evidence>
<keyword evidence="6" id="KW-0349">Heme</keyword>
<keyword evidence="4 6" id="KW-0560">Oxidoreductase</keyword>
<dbReference type="PANTHER" id="PTHR46206">
    <property type="entry name" value="CYTOCHROME P450"/>
    <property type="match status" value="1"/>
</dbReference>
<dbReference type="InterPro" id="IPR001128">
    <property type="entry name" value="Cyt_P450"/>
</dbReference>
<dbReference type="InterPro" id="IPR017972">
    <property type="entry name" value="Cyt_P450_CS"/>
</dbReference>
<evidence type="ECO:0000256" key="2">
    <source>
        <dbReference type="ARBA" id="ARBA00010617"/>
    </source>
</evidence>
<evidence type="ECO:0000313" key="7">
    <source>
        <dbReference type="EMBL" id="KAF4636933.1"/>
    </source>
</evidence>
<evidence type="ECO:0008006" key="9">
    <source>
        <dbReference type="Google" id="ProtNLM"/>
    </source>
</evidence>
<keyword evidence="3 6" id="KW-0479">Metal-binding</keyword>
<evidence type="ECO:0000256" key="6">
    <source>
        <dbReference type="RuleBase" id="RU000461"/>
    </source>
</evidence>
<protein>
    <recommendedName>
        <fullName evidence="9">Cytochrome P450</fullName>
    </recommendedName>
</protein>
<dbReference type="Gene3D" id="1.10.630.10">
    <property type="entry name" value="Cytochrome P450"/>
    <property type="match status" value="1"/>
</dbReference>
<keyword evidence="6" id="KW-0503">Monooxygenase</keyword>
<dbReference type="GO" id="GO:0016705">
    <property type="term" value="F:oxidoreductase activity, acting on paired donors, with incorporation or reduction of molecular oxygen"/>
    <property type="evidence" value="ECO:0007669"/>
    <property type="project" value="InterPro"/>
</dbReference>
<organism evidence="7 8">
    <name type="scientific">Cudoniella acicularis</name>
    <dbReference type="NCBI Taxonomy" id="354080"/>
    <lineage>
        <taxon>Eukaryota</taxon>
        <taxon>Fungi</taxon>
        <taxon>Dikarya</taxon>
        <taxon>Ascomycota</taxon>
        <taxon>Pezizomycotina</taxon>
        <taxon>Leotiomycetes</taxon>
        <taxon>Helotiales</taxon>
        <taxon>Tricladiaceae</taxon>
        <taxon>Cudoniella</taxon>
    </lineage>
</organism>
<dbReference type="GO" id="GO:0004497">
    <property type="term" value="F:monooxygenase activity"/>
    <property type="evidence" value="ECO:0007669"/>
    <property type="project" value="UniProtKB-KW"/>
</dbReference>
<proteinExistence type="inferred from homology"/>
<evidence type="ECO:0000256" key="5">
    <source>
        <dbReference type="ARBA" id="ARBA00023004"/>
    </source>
</evidence>
<dbReference type="GO" id="GO:0020037">
    <property type="term" value="F:heme binding"/>
    <property type="evidence" value="ECO:0007669"/>
    <property type="project" value="InterPro"/>
</dbReference>
<comment type="similarity">
    <text evidence="2 6">Belongs to the cytochrome P450 family.</text>
</comment>
<reference evidence="7 8" key="1">
    <citation type="submission" date="2020-03" db="EMBL/GenBank/DDBJ databases">
        <title>Draft Genome Sequence of Cudoniella acicularis.</title>
        <authorList>
            <person name="Buettner E."/>
            <person name="Kellner H."/>
        </authorList>
    </citation>
    <scope>NUCLEOTIDE SEQUENCE [LARGE SCALE GENOMIC DNA]</scope>
    <source>
        <strain evidence="7 8">DSM 108380</strain>
    </source>
</reference>
<evidence type="ECO:0000256" key="4">
    <source>
        <dbReference type="ARBA" id="ARBA00023002"/>
    </source>
</evidence>
<dbReference type="CDD" id="cd11041">
    <property type="entry name" value="CYP503A1-like"/>
    <property type="match status" value="1"/>
</dbReference>
<dbReference type="AlphaFoldDB" id="A0A8H4RWW2"/>
<dbReference type="EMBL" id="JAAMPI010000043">
    <property type="protein sequence ID" value="KAF4636933.1"/>
    <property type="molecule type" value="Genomic_DNA"/>
</dbReference>
<dbReference type="PROSITE" id="PS00086">
    <property type="entry name" value="CYTOCHROME_P450"/>
    <property type="match status" value="1"/>
</dbReference>
<dbReference type="SUPFAM" id="SSF48264">
    <property type="entry name" value="Cytochrome P450"/>
    <property type="match status" value="1"/>
</dbReference>
<keyword evidence="8" id="KW-1185">Reference proteome</keyword>
<comment type="caution">
    <text evidence="7">The sequence shown here is derived from an EMBL/GenBank/DDBJ whole genome shotgun (WGS) entry which is preliminary data.</text>
</comment>
<evidence type="ECO:0000313" key="8">
    <source>
        <dbReference type="Proteomes" id="UP000566819"/>
    </source>
</evidence>